<evidence type="ECO:0000313" key="3">
    <source>
        <dbReference type="Proteomes" id="UP001362999"/>
    </source>
</evidence>
<dbReference type="Proteomes" id="UP001362999">
    <property type="component" value="Unassembled WGS sequence"/>
</dbReference>
<dbReference type="EMBL" id="JAWWNJ010000086">
    <property type="protein sequence ID" value="KAK7000938.1"/>
    <property type="molecule type" value="Genomic_DNA"/>
</dbReference>
<gene>
    <name evidence="2" type="ORF">R3P38DRAFT_2796744</name>
</gene>
<reference evidence="2 3" key="1">
    <citation type="journal article" date="2024" name="J Genomics">
        <title>Draft genome sequencing and assembly of Favolaschia claudopus CIRM-BRFM 2984 isolated from oak limbs.</title>
        <authorList>
            <person name="Navarro D."/>
            <person name="Drula E."/>
            <person name="Chaduli D."/>
            <person name="Cazenave R."/>
            <person name="Ahrendt S."/>
            <person name="Wang J."/>
            <person name="Lipzen A."/>
            <person name="Daum C."/>
            <person name="Barry K."/>
            <person name="Grigoriev I.V."/>
            <person name="Favel A."/>
            <person name="Rosso M.N."/>
            <person name="Martin F."/>
        </authorList>
    </citation>
    <scope>NUCLEOTIDE SEQUENCE [LARGE SCALE GENOMIC DNA]</scope>
    <source>
        <strain evidence="2 3">CIRM-BRFM 2984</strain>
    </source>
</reference>
<evidence type="ECO:0000313" key="2">
    <source>
        <dbReference type="EMBL" id="KAK7000938.1"/>
    </source>
</evidence>
<evidence type="ECO:0000256" key="1">
    <source>
        <dbReference type="SAM" id="MobiDB-lite"/>
    </source>
</evidence>
<comment type="caution">
    <text evidence="2">The sequence shown here is derived from an EMBL/GenBank/DDBJ whole genome shotgun (WGS) entry which is preliminary data.</text>
</comment>
<keyword evidence="3" id="KW-1185">Reference proteome</keyword>
<feature type="region of interest" description="Disordered" evidence="1">
    <location>
        <begin position="38"/>
        <end position="69"/>
    </location>
</feature>
<accession>A0AAW0A5V4</accession>
<feature type="region of interest" description="Disordered" evidence="1">
    <location>
        <begin position="90"/>
        <end position="109"/>
    </location>
</feature>
<organism evidence="2 3">
    <name type="scientific">Favolaschia claudopus</name>
    <dbReference type="NCBI Taxonomy" id="2862362"/>
    <lineage>
        <taxon>Eukaryota</taxon>
        <taxon>Fungi</taxon>
        <taxon>Dikarya</taxon>
        <taxon>Basidiomycota</taxon>
        <taxon>Agaricomycotina</taxon>
        <taxon>Agaricomycetes</taxon>
        <taxon>Agaricomycetidae</taxon>
        <taxon>Agaricales</taxon>
        <taxon>Marasmiineae</taxon>
        <taxon>Mycenaceae</taxon>
        <taxon>Favolaschia</taxon>
    </lineage>
</organism>
<name>A0AAW0A5V4_9AGAR</name>
<sequence length="109" mass="11641">MKESDLLAGSPDRARYGQRNLDVSLDGGLLVAVFGATGGMSRTDAPSKEGAATASTSETEKGNARSVARYPRARAALQLKPDWRLAGTAMPIRGTKAAHQQFAKRRRGR</sequence>
<protein>
    <submittedName>
        <fullName evidence="2">Uncharacterized protein</fullName>
    </submittedName>
</protein>
<proteinExistence type="predicted"/>
<dbReference type="AlphaFoldDB" id="A0AAW0A5V4"/>